<evidence type="ECO:0000256" key="3">
    <source>
        <dbReference type="ARBA" id="ARBA00019439"/>
    </source>
</evidence>
<protein>
    <recommendedName>
        <fullName evidence="3 13">Magnesium transport protein CorA</fullName>
    </recommendedName>
</protein>
<evidence type="ECO:0000256" key="14">
    <source>
        <dbReference type="SAM" id="Coils"/>
    </source>
</evidence>
<dbReference type="CDD" id="cd12835">
    <property type="entry name" value="EcCorA-like_1"/>
    <property type="match status" value="1"/>
</dbReference>
<dbReference type="Pfam" id="PF01544">
    <property type="entry name" value="CorA"/>
    <property type="match status" value="1"/>
</dbReference>
<comment type="similarity">
    <text evidence="2 13">Belongs to the CorA metal ion transporter (MIT) (TC 1.A.35) family.</text>
</comment>
<evidence type="ECO:0000256" key="9">
    <source>
        <dbReference type="ARBA" id="ARBA00022989"/>
    </source>
</evidence>
<dbReference type="RefSeq" id="WP_154754497.1">
    <property type="nucleotide sequence ID" value="NZ_CP046509.1"/>
</dbReference>
<dbReference type="SUPFAM" id="SSF143865">
    <property type="entry name" value="CorA soluble domain-like"/>
    <property type="match status" value="1"/>
</dbReference>
<name>A0A6I6EHZ5_9GAMM</name>
<dbReference type="Proteomes" id="UP000480164">
    <property type="component" value="Unassembled WGS sequence"/>
</dbReference>
<evidence type="ECO:0000256" key="11">
    <source>
        <dbReference type="ARBA" id="ARBA00023136"/>
    </source>
</evidence>
<dbReference type="GO" id="GO:0015095">
    <property type="term" value="F:magnesium ion transmembrane transporter activity"/>
    <property type="evidence" value="ECO:0007669"/>
    <property type="project" value="UniProtKB-UniRule"/>
</dbReference>
<keyword evidence="9 13" id="KW-1133">Transmembrane helix</keyword>
<feature type="coiled-coil region" evidence="14">
    <location>
        <begin position="137"/>
        <end position="164"/>
    </location>
</feature>
<dbReference type="GO" id="GO:0015087">
    <property type="term" value="F:cobalt ion transmembrane transporter activity"/>
    <property type="evidence" value="ECO:0007669"/>
    <property type="project" value="UniProtKB-UniRule"/>
</dbReference>
<accession>A0A6L6GUL0</accession>
<dbReference type="AlphaFoldDB" id="A0A6I6EHZ5"/>
<keyword evidence="4 13" id="KW-0813">Transport</keyword>
<reference evidence="15 18" key="1">
    <citation type="submission" date="2019-11" db="EMBL/GenBank/DDBJ databases">
        <title>Erwinia sp. nov., isolated from feces of birds in Tibet plateau of China.</title>
        <authorList>
            <person name="Ge Y."/>
        </authorList>
    </citation>
    <scope>NUCLEOTIDE SEQUENCE [LARGE SCALE GENOMIC DNA]</scope>
    <source>
        <strain evidence="15 18">J316</strain>
    </source>
</reference>
<comment type="catalytic activity">
    <reaction evidence="12">
        <text>Mg(2+)(in) = Mg(2+)(out)</text>
        <dbReference type="Rhea" id="RHEA:29827"/>
        <dbReference type="ChEBI" id="CHEBI:18420"/>
    </reaction>
</comment>
<feature type="transmembrane region" description="Helical" evidence="13">
    <location>
        <begin position="293"/>
        <end position="313"/>
    </location>
</feature>
<evidence type="ECO:0000256" key="2">
    <source>
        <dbReference type="ARBA" id="ARBA00009765"/>
    </source>
</evidence>
<evidence type="ECO:0000256" key="6">
    <source>
        <dbReference type="ARBA" id="ARBA00022519"/>
    </source>
</evidence>
<dbReference type="KEGG" id="erwi:GN242_20010"/>
<dbReference type="EMBL" id="WLZX01000013">
    <property type="protein sequence ID" value="MTD29283.1"/>
    <property type="molecule type" value="Genomic_DNA"/>
</dbReference>
<dbReference type="EMBL" id="CP046509">
    <property type="protein sequence ID" value="QGU89354.1"/>
    <property type="molecule type" value="Genomic_DNA"/>
</dbReference>
<evidence type="ECO:0000256" key="7">
    <source>
        <dbReference type="ARBA" id="ARBA00022692"/>
    </source>
</evidence>
<keyword evidence="5 13" id="KW-1003">Cell membrane</keyword>
<evidence type="ECO:0000256" key="4">
    <source>
        <dbReference type="ARBA" id="ARBA00022448"/>
    </source>
</evidence>
<comment type="subcellular location">
    <subcellularLocation>
        <location evidence="1">Cell inner membrane</location>
        <topology evidence="1">Multi-pass membrane protein</topology>
    </subcellularLocation>
    <subcellularLocation>
        <location evidence="13">Membrane</location>
        <topology evidence="13">Multi-pass membrane protein</topology>
    </subcellularLocation>
</comment>
<keyword evidence="8 13" id="KW-0460">Magnesium</keyword>
<dbReference type="Proteomes" id="UP000424752">
    <property type="component" value="Chromosome"/>
</dbReference>
<evidence type="ECO:0000256" key="8">
    <source>
        <dbReference type="ARBA" id="ARBA00022842"/>
    </source>
</evidence>
<keyword evidence="7 13" id="KW-0812">Transmembrane</keyword>
<dbReference type="InterPro" id="IPR045863">
    <property type="entry name" value="CorA_TM1_TM2"/>
</dbReference>
<dbReference type="Gene3D" id="1.20.58.340">
    <property type="entry name" value="Magnesium transport protein CorA, transmembrane region"/>
    <property type="match status" value="1"/>
</dbReference>
<evidence type="ECO:0000313" key="17">
    <source>
        <dbReference type="Proteomes" id="UP000424752"/>
    </source>
</evidence>
<keyword evidence="11 13" id="KW-0472">Membrane</keyword>
<dbReference type="NCBIfam" id="TIGR00383">
    <property type="entry name" value="corA"/>
    <property type="match status" value="1"/>
</dbReference>
<accession>A0A6I6EHZ5</accession>
<dbReference type="InterPro" id="IPR050829">
    <property type="entry name" value="CorA_MIT"/>
</dbReference>
<sequence length="319" mass="36863">MLSAFKLDQNRLTRLELDDADARDELIGSVWVDLIEPEEAERERVQTELGQSLATRPELEDIEASARFFEDEDGLHIHSFFFYEDADDHAGNSTVAFTIREGRLYTLRERELPAFRLYRMRARNQVLTDGNAYELLLDLFETKIEQLADEIENIYSDLEKLSRVIMEGQQGDAFDEALSTLAELEDIGWKVRLCLMDTQRALNFLVRKARLPGNQLEQAREILRDIESLLPHNESLFQKVNFLMQAAMGFINIEQNRIIKIFSVVSVVFLPPTLVASSYGMNFEFMPELKWSFGYPGAITLMILAGLAPYAYFKRKNWL</sequence>
<dbReference type="GO" id="GO:0015099">
    <property type="term" value="F:nickel cation transmembrane transporter activity"/>
    <property type="evidence" value="ECO:0007669"/>
    <property type="project" value="TreeGrafter"/>
</dbReference>
<dbReference type="InterPro" id="IPR045861">
    <property type="entry name" value="CorA_cytoplasmic_dom"/>
</dbReference>
<dbReference type="PANTHER" id="PTHR47685">
    <property type="entry name" value="MAGNESIUM TRANSPORT PROTEIN CORA"/>
    <property type="match status" value="1"/>
</dbReference>
<reference evidence="16 17" key="2">
    <citation type="submission" date="2019-12" db="EMBL/GenBank/DDBJ databases">
        <title>Erwinia sp. nov., isolated from droppings of birds in the Qinghai-Tiebt plateau of China.</title>
        <authorList>
            <person name="Ge Y."/>
        </authorList>
    </citation>
    <scope>NUCLEOTIDE SEQUENCE [LARGE SCALE GENOMIC DNA]</scope>
    <source>
        <strain evidence="16 17">J780</strain>
    </source>
</reference>
<evidence type="ECO:0000313" key="18">
    <source>
        <dbReference type="Proteomes" id="UP000480164"/>
    </source>
</evidence>
<evidence type="ECO:0000256" key="5">
    <source>
        <dbReference type="ARBA" id="ARBA00022475"/>
    </source>
</evidence>
<dbReference type="InterPro" id="IPR004488">
    <property type="entry name" value="Mg/Co-transport_prot_CorA"/>
</dbReference>
<evidence type="ECO:0000313" key="16">
    <source>
        <dbReference type="EMBL" id="QGU89354.1"/>
    </source>
</evidence>
<proteinExistence type="inferred from homology"/>
<evidence type="ECO:0000313" key="15">
    <source>
        <dbReference type="EMBL" id="MTD29283.1"/>
    </source>
</evidence>
<dbReference type="InterPro" id="IPR002523">
    <property type="entry name" value="MgTranspt_CorA/ZnTranspt_ZntB"/>
</dbReference>
<gene>
    <name evidence="13 16" type="primary">corA</name>
    <name evidence="15" type="ORF">GK011_20345</name>
    <name evidence="16" type="ORF">GN242_20010</name>
</gene>
<keyword evidence="18" id="KW-1185">Reference proteome</keyword>
<comment type="function">
    <text evidence="13">Mediates influx of magnesium ions.</text>
</comment>
<keyword evidence="6" id="KW-0997">Cell inner membrane</keyword>
<evidence type="ECO:0000256" key="13">
    <source>
        <dbReference type="RuleBase" id="RU362010"/>
    </source>
</evidence>
<evidence type="ECO:0000256" key="10">
    <source>
        <dbReference type="ARBA" id="ARBA00023065"/>
    </source>
</evidence>
<dbReference type="SUPFAM" id="SSF144083">
    <property type="entry name" value="Magnesium transport protein CorA, transmembrane region"/>
    <property type="match status" value="1"/>
</dbReference>
<dbReference type="FunFam" id="1.20.58.340:FF:000001">
    <property type="entry name" value="Magnesium transport protein CorA"/>
    <property type="match status" value="1"/>
</dbReference>
<evidence type="ECO:0000256" key="12">
    <source>
        <dbReference type="ARBA" id="ARBA00034269"/>
    </source>
</evidence>
<dbReference type="GO" id="GO:0005886">
    <property type="term" value="C:plasma membrane"/>
    <property type="evidence" value="ECO:0007669"/>
    <property type="project" value="UniProtKB-SubCell"/>
</dbReference>
<feature type="transmembrane region" description="Helical" evidence="13">
    <location>
        <begin position="258"/>
        <end position="281"/>
    </location>
</feature>
<keyword evidence="10 13" id="KW-0406">Ion transport</keyword>
<keyword evidence="14" id="KW-0175">Coiled coil</keyword>
<dbReference type="PANTHER" id="PTHR47685:SF1">
    <property type="entry name" value="MAGNESIUM TRANSPORT PROTEIN CORA"/>
    <property type="match status" value="1"/>
</dbReference>
<organism evidence="16 17">
    <name type="scientific">Erwinia sorbitola</name>
    <dbReference type="NCBI Taxonomy" id="2681984"/>
    <lineage>
        <taxon>Bacteria</taxon>
        <taxon>Pseudomonadati</taxon>
        <taxon>Pseudomonadota</taxon>
        <taxon>Gammaproteobacteria</taxon>
        <taxon>Enterobacterales</taxon>
        <taxon>Erwiniaceae</taxon>
        <taxon>Erwinia</taxon>
    </lineage>
</organism>
<evidence type="ECO:0000256" key="1">
    <source>
        <dbReference type="ARBA" id="ARBA00004429"/>
    </source>
</evidence>